<evidence type="ECO:0000313" key="2">
    <source>
        <dbReference type="Proteomes" id="UP000182114"/>
    </source>
</evidence>
<reference evidence="2" key="1">
    <citation type="submission" date="2016-10" db="EMBL/GenBank/DDBJ databases">
        <authorList>
            <person name="Varghese N."/>
            <person name="Submissions S."/>
        </authorList>
    </citation>
    <scope>NUCLEOTIDE SEQUENCE [LARGE SCALE GENOMIC DNA]</scope>
    <source>
        <strain evidence="2">DSM 24729</strain>
    </source>
</reference>
<dbReference type="EMBL" id="FNBD01000001">
    <property type="protein sequence ID" value="SDE41743.1"/>
    <property type="molecule type" value="Genomic_DNA"/>
</dbReference>
<proteinExistence type="predicted"/>
<organism evidence="1 2">
    <name type="scientific">Cellulophaga baltica</name>
    <dbReference type="NCBI Taxonomy" id="76594"/>
    <lineage>
        <taxon>Bacteria</taxon>
        <taxon>Pseudomonadati</taxon>
        <taxon>Bacteroidota</taxon>
        <taxon>Flavobacteriia</taxon>
        <taxon>Flavobacteriales</taxon>
        <taxon>Flavobacteriaceae</taxon>
        <taxon>Cellulophaga</taxon>
    </lineage>
</organism>
<dbReference type="InterPro" id="IPR007497">
    <property type="entry name" value="SIMPL/DUF541"/>
</dbReference>
<name>A0A1G7CR79_9FLAO</name>
<accession>A0A1G7CR79</accession>
<protein>
    <submittedName>
        <fullName evidence="1">Uncharacterized protein</fullName>
    </submittedName>
</protein>
<keyword evidence="2" id="KW-1185">Reference proteome</keyword>
<dbReference type="Pfam" id="PF04402">
    <property type="entry name" value="SIMPL"/>
    <property type="match status" value="1"/>
</dbReference>
<dbReference type="AlphaFoldDB" id="A0A1G7CR79"/>
<dbReference type="Proteomes" id="UP000182114">
    <property type="component" value="Unassembled WGS sequence"/>
</dbReference>
<dbReference type="eggNOG" id="ENOG50311DC">
    <property type="taxonomic scope" value="Bacteria"/>
</dbReference>
<evidence type="ECO:0000313" key="1">
    <source>
        <dbReference type="EMBL" id="SDE41743.1"/>
    </source>
</evidence>
<dbReference type="RefSeq" id="WP_024481731.1">
    <property type="nucleotide sequence ID" value="NZ_CANLMK010000001.1"/>
</dbReference>
<dbReference type="Gene3D" id="3.30.110.170">
    <property type="entry name" value="Protein of unknown function (DUF541), domain 1"/>
    <property type="match status" value="1"/>
</dbReference>
<sequence length="201" mass="22803">MKKYIIQTFILLFTMTAMAQTAPPSISVNGTTTYSIKPTFNAKMILSLNNVYYDAPGMTFPELKESYFAALKKQGIDLEALKEDKFAYELLRYEKEGTYFEFETNSIETLEKFISIKAFGVSQSDSSFEYTLTDDEIATYAKAAYDNAKAKAEAIAKKIDRKVGKAIYIHDSSSNKMSESLYYGSDFSKRDYQISVSFELL</sequence>
<gene>
    <name evidence="1" type="ORF">SAMN04487992_10184</name>
</gene>